<comment type="caution">
    <text evidence="1">The sequence shown here is derived from an EMBL/GenBank/DDBJ whole genome shotgun (WGS) entry which is preliminary data.</text>
</comment>
<gene>
    <name evidence="1" type="ORF">BFO01nite_32080</name>
</gene>
<evidence type="ECO:0000313" key="2">
    <source>
        <dbReference type="Proteomes" id="UP000319498"/>
    </source>
</evidence>
<dbReference type="EMBL" id="BJOL01000018">
    <property type="protein sequence ID" value="GED59076.1"/>
    <property type="molecule type" value="Genomic_DNA"/>
</dbReference>
<protein>
    <submittedName>
        <fullName evidence="1">Uncharacterized protein</fullName>
    </submittedName>
</protein>
<sequence length="121" mass="12917">MLLSSASAAIAAKQNPNATVFLGTYEDIPFGIAGWLSEGCEATKSTMKLTVSNSSGEGNFQVQRRTSKDALWLDLGTGITRLNGQGTYTDSLSTTVGYEYRIVIIKPLWANGSPKGAVYCD</sequence>
<keyword evidence="2" id="KW-1185">Reference proteome</keyword>
<evidence type="ECO:0000313" key="1">
    <source>
        <dbReference type="EMBL" id="GED59076.1"/>
    </source>
</evidence>
<name>A0ABQ0T6X7_9BACL</name>
<organism evidence="1 2">
    <name type="scientific">Brevibacillus formosus</name>
    <dbReference type="NCBI Taxonomy" id="54913"/>
    <lineage>
        <taxon>Bacteria</taxon>
        <taxon>Bacillati</taxon>
        <taxon>Bacillota</taxon>
        <taxon>Bacilli</taxon>
        <taxon>Bacillales</taxon>
        <taxon>Paenibacillaceae</taxon>
        <taxon>Brevibacillus</taxon>
    </lineage>
</organism>
<proteinExistence type="predicted"/>
<dbReference type="Proteomes" id="UP000319498">
    <property type="component" value="Unassembled WGS sequence"/>
</dbReference>
<accession>A0ABQ0T6X7</accession>
<reference evidence="1 2" key="1">
    <citation type="submission" date="2019-06" db="EMBL/GenBank/DDBJ databases">
        <title>Whole genome shotgun sequence of Brevibacillus formosus NBRC 15716.</title>
        <authorList>
            <person name="Hosoyama A."/>
            <person name="Uohara A."/>
            <person name="Ohji S."/>
            <person name="Ichikawa N."/>
        </authorList>
    </citation>
    <scope>NUCLEOTIDE SEQUENCE [LARGE SCALE GENOMIC DNA]</scope>
    <source>
        <strain evidence="1 2">NBRC 15716</strain>
    </source>
</reference>